<feature type="domain" description="dUTPase-like" evidence="8">
    <location>
        <begin position="76"/>
        <end position="206"/>
    </location>
</feature>
<evidence type="ECO:0000256" key="1">
    <source>
        <dbReference type="ARBA" id="ARBA00006581"/>
    </source>
</evidence>
<dbReference type="PANTHER" id="PTHR11241">
    <property type="entry name" value="DEOXYURIDINE 5'-TRIPHOSPHATE NUCLEOTIDOHYDROLASE"/>
    <property type="match status" value="1"/>
</dbReference>
<dbReference type="SUPFAM" id="SSF51283">
    <property type="entry name" value="dUTPase-like"/>
    <property type="match status" value="1"/>
</dbReference>
<accession>A0AAI9NGK3</accession>
<dbReference type="Pfam" id="PF00692">
    <property type="entry name" value="dUTPase"/>
    <property type="match status" value="1"/>
</dbReference>
<comment type="similarity">
    <text evidence="1 7">Belongs to the dUTPase family.</text>
</comment>
<evidence type="ECO:0000256" key="2">
    <source>
        <dbReference type="ARBA" id="ARBA00022723"/>
    </source>
</evidence>
<comment type="caution">
    <text evidence="7">Lacks conserved residue(s) required for the propagation of feature annotation.</text>
</comment>
<keyword evidence="4 7" id="KW-0460">Magnesium</keyword>
<dbReference type="InterPro" id="IPR036157">
    <property type="entry name" value="dUTPase-like_sf"/>
</dbReference>
<comment type="cofactor">
    <cofactor evidence="7">
        <name>Mg(2+)</name>
        <dbReference type="ChEBI" id="CHEBI:18420"/>
    </cofactor>
</comment>
<evidence type="ECO:0000259" key="8">
    <source>
        <dbReference type="Pfam" id="PF00692"/>
    </source>
</evidence>
<evidence type="ECO:0000313" key="9">
    <source>
        <dbReference type="EMBL" id="ETH32862.1"/>
    </source>
</evidence>
<keyword evidence="5 7" id="KW-0546">Nucleotide metabolism</keyword>
<evidence type="ECO:0000256" key="4">
    <source>
        <dbReference type="ARBA" id="ARBA00022842"/>
    </source>
</evidence>
<gene>
    <name evidence="7 9" type="primary">dut</name>
    <name evidence="9" type="ORF">L566_1496</name>
</gene>
<proteinExistence type="inferred from homology"/>
<dbReference type="Gene3D" id="2.70.40.10">
    <property type="match status" value="1"/>
</dbReference>
<feature type="binding site" evidence="7">
    <location>
        <begin position="127"/>
        <end position="129"/>
    </location>
    <ligand>
        <name>substrate</name>
    </ligand>
</feature>
<comment type="pathway">
    <text evidence="7">Pyrimidine metabolism; dUMP biosynthesis; dUMP from dCTP (dUTP route): step 2/2.</text>
</comment>
<dbReference type="PANTHER" id="PTHR11241:SF0">
    <property type="entry name" value="DEOXYURIDINE 5'-TRIPHOSPHATE NUCLEOTIDOHYDROLASE"/>
    <property type="match status" value="1"/>
</dbReference>
<feature type="binding site" evidence="7">
    <location>
        <position position="140"/>
    </location>
    <ligand>
        <name>substrate</name>
    </ligand>
</feature>
<comment type="function">
    <text evidence="7">This enzyme is involved in nucleotide metabolism: it produces dUMP, the immediate precursor of thymidine nucleotides and it decreases the intracellular concentration of dUTP so that uracil cannot be incorporated into DNA.</text>
</comment>
<dbReference type="GO" id="GO:0006226">
    <property type="term" value="P:dUMP biosynthetic process"/>
    <property type="evidence" value="ECO:0007669"/>
    <property type="project" value="UniProtKB-UniRule"/>
</dbReference>
<dbReference type="Proteomes" id="UP000018679">
    <property type="component" value="Unassembled WGS sequence"/>
</dbReference>
<dbReference type="GO" id="GO:0004170">
    <property type="term" value="F:dUTP diphosphatase activity"/>
    <property type="evidence" value="ECO:0007669"/>
    <property type="project" value="UniProtKB-UniRule"/>
</dbReference>
<dbReference type="AlphaFoldDB" id="A0AAI9NGK3"/>
<dbReference type="InterPro" id="IPR029054">
    <property type="entry name" value="dUTPase-like"/>
</dbReference>
<dbReference type="NCBIfam" id="NF001862">
    <property type="entry name" value="PRK00601.1"/>
    <property type="match status" value="1"/>
</dbReference>
<comment type="caution">
    <text evidence="9">The sequence shown here is derived from an EMBL/GenBank/DDBJ whole genome shotgun (WGS) entry which is preliminary data.</text>
</comment>
<keyword evidence="2 7" id="KW-0479">Metal-binding</keyword>
<dbReference type="EMBL" id="AXSB02000005">
    <property type="protein sequence ID" value="ETH32862.1"/>
    <property type="molecule type" value="Genomic_DNA"/>
</dbReference>
<dbReference type="GO" id="GO:0046081">
    <property type="term" value="P:dUTP catabolic process"/>
    <property type="evidence" value="ECO:0007669"/>
    <property type="project" value="InterPro"/>
</dbReference>
<evidence type="ECO:0000256" key="3">
    <source>
        <dbReference type="ARBA" id="ARBA00022801"/>
    </source>
</evidence>
<dbReference type="InterPro" id="IPR008181">
    <property type="entry name" value="dUTPase"/>
</dbReference>
<protein>
    <recommendedName>
        <fullName evidence="7">Deoxyuridine 5'-triphosphate nucleotidohydrolase</fullName>
        <shortName evidence="7">dUTPase</shortName>
        <ecNumber evidence="7">3.6.1.23</ecNumber>
    </recommendedName>
    <alternativeName>
        <fullName evidence="7">dUTP pyrophosphatase</fullName>
    </alternativeName>
</protein>
<evidence type="ECO:0000256" key="5">
    <source>
        <dbReference type="ARBA" id="ARBA00023080"/>
    </source>
</evidence>
<keyword evidence="3 7" id="KW-0378">Hydrolase</keyword>
<dbReference type="NCBIfam" id="TIGR00576">
    <property type="entry name" value="dut"/>
    <property type="match status" value="1"/>
</dbReference>
<evidence type="ECO:0000313" key="10">
    <source>
        <dbReference type="Proteomes" id="UP000018679"/>
    </source>
</evidence>
<dbReference type="GO" id="GO:0000287">
    <property type="term" value="F:magnesium ion binding"/>
    <property type="evidence" value="ECO:0007669"/>
    <property type="project" value="UniProtKB-UniRule"/>
</dbReference>
<organism evidence="9 10">
    <name type="scientific">Bordetella pertussis CHLA-26</name>
    <dbReference type="NCBI Taxonomy" id="1331284"/>
    <lineage>
        <taxon>Bacteria</taxon>
        <taxon>Pseudomonadati</taxon>
        <taxon>Pseudomonadota</taxon>
        <taxon>Betaproteobacteria</taxon>
        <taxon>Burkholderiales</taxon>
        <taxon>Alcaligenaceae</taxon>
        <taxon>Bordetella</taxon>
    </lineage>
</organism>
<dbReference type="FunFam" id="2.70.40.10:FF:000002">
    <property type="entry name" value="dUTP diphosphatase"/>
    <property type="match status" value="1"/>
</dbReference>
<reference evidence="9 10" key="1">
    <citation type="journal article" date="2013" name="Genome Announc.">
        <title>Genome Sequences of 28 Bordetella pertussis U.S. Outbreak Strains Dating from 2010 to 2012.</title>
        <authorList>
            <person name="Harvill E.T."/>
            <person name="Goodfield L.L."/>
            <person name="Ivanov Y."/>
            <person name="Meyer J.A."/>
            <person name="Newth C."/>
            <person name="Cassiday P."/>
            <person name="Tondella M.L."/>
            <person name="Liao P."/>
            <person name="Zimmerman J."/>
            <person name="Meert K."/>
            <person name="Wessel D."/>
            <person name="Berger J."/>
            <person name="Dean J.M."/>
            <person name="Holubkov R."/>
            <person name="Burr J."/>
            <person name="Liu T."/>
            <person name="Brinkac L."/>
            <person name="Kim M."/>
            <person name="Losada L."/>
        </authorList>
    </citation>
    <scope>NUCLEOTIDE SEQUENCE [LARGE SCALE GENOMIC DNA]</scope>
    <source>
        <strain evidence="9 10">CHLA-26</strain>
    </source>
</reference>
<evidence type="ECO:0000256" key="7">
    <source>
        <dbReference type="HAMAP-Rule" id="MF_00116"/>
    </source>
</evidence>
<dbReference type="HAMAP" id="MF_00116">
    <property type="entry name" value="dUTPase_bact"/>
    <property type="match status" value="1"/>
</dbReference>
<comment type="catalytic activity">
    <reaction evidence="6 7">
        <text>dUTP + H2O = dUMP + diphosphate + H(+)</text>
        <dbReference type="Rhea" id="RHEA:10248"/>
        <dbReference type="ChEBI" id="CHEBI:15377"/>
        <dbReference type="ChEBI" id="CHEBI:15378"/>
        <dbReference type="ChEBI" id="CHEBI:33019"/>
        <dbReference type="ChEBI" id="CHEBI:61555"/>
        <dbReference type="ChEBI" id="CHEBI:246422"/>
        <dbReference type="EC" id="3.6.1.23"/>
    </reaction>
</comment>
<dbReference type="CDD" id="cd07557">
    <property type="entry name" value="trimeric_dUTPase"/>
    <property type="match status" value="1"/>
</dbReference>
<dbReference type="InterPro" id="IPR033704">
    <property type="entry name" value="dUTPase_trimeric"/>
</dbReference>
<dbReference type="EC" id="3.6.1.23" evidence="7"/>
<sequence length="208" mass="22342">MNWGGGDFQFLKSGSDEPCIQPIESSQLACARPHLVRLALFRPIPAPLGAGFTPVAWFRMKSVDLKILDARMREYLPAYATPGSAGLDLRACTEASLVIEPGQTVLVPTGLAIHIGDPRYAAMILPRSGLGHKHGIVLGNLVGLIDSDYQGQLMVSTWNRGTQPFTLDPMERLAQLVIVPVQQVAFNVVEDFDASERGAGGFGSTGRG</sequence>
<evidence type="ECO:0000256" key="6">
    <source>
        <dbReference type="ARBA" id="ARBA00047686"/>
    </source>
</evidence>
<feature type="binding site" evidence="7">
    <location>
        <begin position="144"/>
        <end position="146"/>
    </location>
    <ligand>
        <name>substrate</name>
    </ligand>
</feature>
<name>A0AAI9NGK3_BORPT</name>